<gene>
    <name evidence="11" type="ORF">GOP47_0001166</name>
</gene>
<dbReference type="InterPro" id="IPR048050">
    <property type="entry name" value="ANTH_N_plant"/>
</dbReference>
<dbReference type="PANTHER" id="PTHR22951">
    <property type="entry name" value="CLATHRIN ASSEMBLY PROTEIN"/>
    <property type="match status" value="1"/>
</dbReference>
<dbReference type="InterPro" id="IPR008942">
    <property type="entry name" value="ENTH_VHS"/>
</dbReference>
<evidence type="ECO:0000256" key="5">
    <source>
        <dbReference type="ARBA" id="ARBA00023034"/>
    </source>
</evidence>
<keyword evidence="12" id="KW-1185">Reference proteome</keyword>
<evidence type="ECO:0000256" key="9">
    <source>
        <dbReference type="SAM" id="MobiDB-lite"/>
    </source>
</evidence>
<dbReference type="GO" id="GO:0005794">
    <property type="term" value="C:Golgi apparatus"/>
    <property type="evidence" value="ECO:0007669"/>
    <property type="project" value="UniProtKB-SubCell"/>
</dbReference>
<keyword evidence="6" id="KW-0472">Membrane</keyword>
<keyword evidence="4" id="KW-0254">Endocytosis</keyword>
<reference evidence="11" key="1">
    <citation type="submission" date="2021-01" db="EMBL/GenBank/DDBJ databases">
        <title>Adiantum capillus-veneris genome.</title>
        <authorList>
            <person name="Fang Y."/>
            <person name="Liao Q."/>
        </authorList>
    </citation>
    <scope>NUCLEOTIDE SEQUENCE</scope>
    <source>
        <strain evidence="11">H3</strain>
        <tissue evidence="11">Leaf</tissue>
    </source>
</reference>
<dbReference type="GO" id="GO:0005545">
    <property type="term" value="F:1-phosphatidylinositol binding"/>
    <property type="evidence" value="ECO:0007669"/>
    <property type="project" value="InterPro"/>
</dbReference>
<comment type="caution">
    <text evidence="11">The sequence shown here is derived from an EMBL/GenBank/DDBJ whole genome shotgun (WGS) entry which is preliminary data.</text>
</comment>
<evidence type="ECO:0000256" key="2">
    <source>
        <dbReference type="ARBA" id="ARBA00004555"/>
    </source>
</evidence>
<dbReference type="GO" id="GO:0006900">
    <property type="term" value="P:vesicle budding from membrane"/>
    <property type="evidence" value="ECO:0007669"/>
    <property type="project" value="TreeGrafter"/>
</dbReference>
<evidence type="ECO:0000256" key="6">
    <source>
        <dbReference type="ARBA" id="ARBA00023136"/>
    </source>
</evidence>
<dbReference type="Proteomes" id="UP000886520">
    <property type="component" value="Chromosome 1"/>
</dbReference>
<keyword evidence="5" id="KW-0333">Golgi apparatus</keyword>
<dbReference type="InterPro" id="IPR011417">
    <property type="entry name" value="ANTH_dom"/>
</dbReference>
<feature type="region of interest" description="Disordered" evidence="9">
    <location>
        <begin position="465"/>
        <end position="484"/>
    </location>
</feature>
<dbReference type="SUPFAM" id="SSF89009">
    <property type="entry name" value="GAT-like domain"/>
    <property type="match status" value="1"/>
</dbReference>
<evidence type="ECO:0000256" key="4">
    <source>
        <dbReference type="ARBA" id="ARBA00022583"/>
    </source>
</evidence>
<evidence type="ECO:0000256" key="8">
    <source>
        <dbReference type="ARBA" id="ARBA00023329"/>
    </source>
</evidence>
<evidence type="ECO:0000256" key="7">
    <source>
        <dbReference type="ARBA" id="ARBA00023176"/>
    </source>
</evidence>
<dbReference type="InterPro" id="IPR045192">
    <property type="entry name" value="AP180-like"/>
</dbReference>
<name>A0A9D4ZTN3_ADICA</name>
<dbReference type="Gene3D" id="1.25.40.90">
    <property type="match status" value="1"/>
</dbReference>
<dbReference type="GO" id="GO:0048268">
    <property type="term" value="P:clathrin coat assembly"/>
    <property type="evidence" value="ECO:0007669"/>
    <property type="project" value="InterPro"/>
</dbReference>
<protein>
    <recommendedName>
        <fullName evidence="10">ENTH domain-containing protein</fullName>
    </recommendedName>
</protein>
<dbReference type="Gene3D" id="1.20.58.150">
    <property type="entry name" value="ANTH domain"/>
    <property type="match status" value="1"/>
</dbReference>
<dbReference type="SUPFAM" id="SSF48464">
    <property type="entry name" value="ENTH/VHS domain"/>
    <property type="match status" value="1"/>
</dbReference>
<comment type="subcellular location">
    <subcellularLocation>
        <location evidence="1">Cytoplasmic vesicle</location>
        <location evidence="1">Clathrin-coated vesicle</location>
    </subcellularLocation>
    <subcellularLocation>
        <location evidence="2">Golgi apparatus</location>
    </subcellularLocation>
    <subcellularLocation>
        <location evidence="3">Membrane</location>
        <location evidence="3">Clathrin-coated pit</location>
    </subcellularLocation>
</comment>
<evidence type="ECO:0000313" key="11">
    <source>
        <dbReference type="EMBL" id="KAI5084997.1"/>
    </source>
</evidence>
<dbReference type="InterPro" id="IPR014712">
    <property type="entry name" value="ANTH_dom_sf"/>
</dbReference>
<dbReference type="GO" id="GO:0005905">
    <property type="term" value="C:clathrin-coated pit"/>
    <property type="evidence" value="ECO:0007669"/>
    <property type="project" value="UniProtKB-SubCell"/>
</dbReference>
<keyword evidence="7" id="KW-0168">Coated pit</keyword>
<dbReference type="GO" id="GO:0072583">
    <property type="term" value="P:clathrin-dependent endocytosis"/>
    <property type="evidence" value="ECO:0007669"/>
    <property type="project" value="InterPro"/>
</dbReference>
<dbReference type="OrthoDB" id="44015at2759"/>
<dbReference type="EMBL" id="JABFUD020000001">
    <property type="protein sequence ID" value="KAI5084997.1"/>
    <property type="molecule type" value="Genomic_DNA"/>
</dbReference>
<dbReference type="Pfam" id="PF07651">
    <property type="entry name" value="ANTH"/>
    <property type="match status" value="1"/>
</dbReference>
<dbReference type="SMART" id="SM00273">
    <property type="entry name" value="ENTH"/>
    <property type="match status" value="1"/>
</dbReference>
<dbReference type="CDD" id="cd16987">
    <property type="entry name" value="ANTH_N_AP180_plant"/>
    <property type="match status" value="1"/>
</dbReference>
<organism evidence="11 12">
    <name type="scientific">Adiantum capillus-veneris</name>
    <name type="common">Maidenhair fern</name>
    <dbReference type="NCBI Taxonomy" id="13818"/>
    <lineage>
        <taxon>Eukaryota</taxon>
        <taxon>Viridiplantae</taxon>
        <taxon>Streptophyta</taxon>
        <taxon>Embryophyta</taxon>
        <taxon>Tracheophyta</taxon>
        <taxon>Polypodiopsida</taxon>
        <taxon>Polypodiidae</taxon>
        <taxon>Polypodiales</taxon>
        <taxon>Pteridineae</taxon>
        <taxon>Pteridaceae</taxon>
        <taxon>Vittarioideae</taxon>
        <taxon>Adiantum</taxon>
    </lineage>
</organism>
<dbReference type="FunFam" id="1.20.58.150:FF:000005">
    <property type="entry name" value="putative clathrin assembly protein At2g25430"/>
    <property type="match status" value="1"/>
</dbReference>
<evidence type="ECO:0000256" key="3">
    <source>
        <dbReference type="ARBA" id="ARBA00004600"/>
    </source>
</evidence>
<dbReference type="PANTHER" id="PTHR22951:SF13">
    <property type="entry name" value="ASSEMBLY PROTEIN, PUTATIVE, EXPRESSED-RELATED"/>
    <property type="match status" value="1"/>
</dbReference>
<evidence type="ECO:0000313" key="12">
    <source>
        <dbReference type="Proteomes" id="UP000886520"/>
    </source>
</evidence>
<evidence type="ECO:0000259" key="10">
    <source>
        <dbReference type="PROSITE" id="PS50942"/>
    </source>
</evidence>
<feature type="domain" description="ENTH" evidence="10">
    <location>
        <begin position="26"/>
        <end position="162"/>
    </location>
</feature>
<dbReference type="PROSITE" id="PS50942">
    <property type="entry name" value="ENTH"/>
    <property type="match status" value="1"/>
</dbReference>
<dbReference type="GO" id="GO:0000149">
    <property type="term" value="F:SNARE binding"/>
    <property type="evidence" value="ECO:0007669"/>
    <property type="project" value="TreeGrafter"/>
</dbReference>
<dbReference type="AlphaFoldDB" id="A0A9D4ZTN3"/>
<dbReference type="GO" id="GO:0032050">
    <property type="term" value="F:clathrin heavy chain binding"/>
    <property type="evidence" value="ECO:0007669"/>
    <property type="project" value="TreeGrafter"/>
</dbReference>
<sequence>MSPWQRKLRRAIGSVKDQTTISLAKVAGAIAPELEVSLVKATSHDKSPVEEKHVQEVIFLASTSRAYTMACVTHLSRRLSRTQNWIVAVKTLMLIHRLLKDGDRSFQDELFRESRAGDHILNLSGFQDDSVSCGWEYSAFVRTYALYLDELLDYNASNCAGVYSTDSGRLSSSSSSSYGRRSGSDAYGSVNEEPGPCWLNVAFKDMKPQELLERMPLVQRMLERVIACHPAGAARMHRLVQNALDCIVRDSFQFYEIVCDGLAILVDAFFEMGTTECTRAFEIQNMAAKQAEALIAFYGFCKNILGCRSSEYPFVQKIPEELLETMEGYLRALVLKADMEKRETGAKPLLALPAPPVCQVTSTYINVVDVEDQVLEPSLLVRNDDIVATTKNQEKTLVMAPLVAVNESPWQMFDNKELREMSCRQRREENSVNGWELSLQASSSDHTPLLINSLLNGRMEGSQQRLPLSAPLDHSGSIINPNNHPPSLLALPAPNTPPEEDPFVASSSIPPPAYVQMSDMKQKQALLLQEQMLWDQYQRKGLQGQNGLAVSYNRQPDGLLLFPSAPFLN</sequence>
<proteinExistence type="predicted"/>
<feature type="region of interest" description="Disordered" evidence="9">
    <location>
        <begin position="165"/>
        <end position="189"/>
    </location>
</feature>
<keyword evidence="8" id="KW-0968">Cytoplasmic vesicle</keyword>
<dbReference type="InterPro" id="IPR013809">
    <property type="entry name" value="ENTH"/>
</dbReference>
<evidence type="ECO:0000256" key="1">
    <source>
        <dbReference type="ARBA" id="ARBA00004132"/>
    </source>
</evidence>
<dbReference type="GO" id="GO:0005546">
    <property type="term" value="F:phosphatidylinositol-4,5-bisphosphate binding"/>
    <property type="evidence" value="ECO:0007669"/>
    <property type="project" value="TreeGrafter"/>
</dbReference>
<accession>A0A9D4ZTN3</accession>
<dbReference type="GO" id="GO:0030136">
    <property type="term" value="C:clathrin-coated vesicle"/>
    <property type="evidence" value="ECO:0007669"/>
    <property type="project" value="UniProtKB-SubCell"/>
</dbReference>